<protein>
    <submittedName>
        <fullName evidence="2">WD_REPEATS_REGION domain-containing protein</fullName>
    </submittedName>
</protein>
<evidence type="ECO:0000313" key="2">
    <source>
        <dbReference type="WBParaSite" id="RSKR_0001001500.1"/>
    </source>
</evidence>
<sequence>MDYKNKIMYPKLLQIIEIPKHYEDQKFESGHSHTNSKIPKIVCGAISKSGTFLVVATVAKIAYIYYRKDDDMYYLHELYPCLYFNDQTTQMKFDPDQRFIVVADSASCITHYQLPSASSDPGSLNRCGNSLEVLRGNSYKMLVYNACTFTDFEISQTGDKLFSVEKENQINVFSYSNYNTLENTLSGHSNLVSCLRALSDGRLLSAGGDGFIVLWNIKEGTEITRHQCGKGGIKKVLTVTDTHEKLDIFILYGLGKGLDFMKYNYKEKTWSFGGSYEIMTQRKTDPMYDVIAPTFTRGYFVLNNHGLQYGALLDFEFIYRPISLDKDTTVLLENVGRDQNGHDEVKIIPTRTVQIPNPALESGIHSVIEAAKSRVNQPNKYMNPINTFERRSYEQQPYQEGKFQSNYGQPPPIYNSNASNQIFYNPNSHPVMNNQIQPNNGVDFLTQQYQRDPFYGINQAQLKQERLSQQNFNATQDQRNGGYNSNNQPFNYDNNSHF</sequence>
<organism evidence="1 2">
    <name type="scientific">Rhabditophanes sp. KR3021</name>
    <dbReference type="NCBI Taxonomy" id="114890"/>
    <lineage>
        <taxon>Eukaryota</taxon>
        <taxon>Metazoa</taxon>
        <taxon>Ecdysozoa</taxon>
        <taxon>Nematoda</taxon>
        <taxon>Chromadorea</taxon>
        <taxon>Rhabditida</taxon>
        <taxon>Tylenchina</taxon>
        <taxon>Panagrolaimomorpha</taxon>
        <taxon>Strongyloidoidea</taxon>
        <taxon>Alloionematidae</taxon>
        <taxon>Rhabditophanes</taxon>
    </lineage>
</organism>
<reference evidence="2" key="1">
    <citation type="submission" date="2016-11" db="UniProtKB">
        <authorList>
            <consortium name="WormBaseParasite"/>
        </authorList>
    </citation>
    <scope>IDENTIFICATION</scope>
    <source>
        <strain evidence="2">KR3021</strain>
    </source>
</reference>
<proteinExistence type="predicted"/>
<evidence type="ECO:0000313" key="1">
    <source>
        <dbReference type="Proteomes" id="UP000095286"/>
    </source>
</evidence>
<accession>A0AC35UCG9</accession>
<dbReference type="WBParaSite" id="RSKR_0001001500.1">
    <property type="protein sequence ID" value="RSKR_0001001500.1"/>
    <property type="gene ID" value="RSKR_0001001500"/>
</dbReference>
<name>A0AC35UCG9_9BILA</name>
<dbReference type="Proteomes" id="UP000095286">
    <property type="component" value="Unplaced"/>
</dbReference>